<name>A0ACC3CD42_PYRYE</name>
<evidence type="ECO:0000313" key="2">
    <source>
        <dbReference type="Proteomes" id="UP000798662"/>
    </source>
</evidence>
<dbReference type="EMBL" id="CM020620">
    <property type="protein sequence ID" value="KAK1868079.1"/>
    <property type="molecule type" value="Genomic_DNA"/>
</dbReference>
<reference evidence="1" key="1">
    <citation type="submission" date="2019-11" db="EMBL/GenBank/DDBJ databases">
        <title>Nori genome reveals adaptations in red seaweeds to the harsh intertidal environment.</title>
        <authorList>
            <person name="Wang D."/>
            <person name="Mao Y."/>
        </authorList>
    </citation>
    <scope>NUCLEOTIDE SEQUENCE</scope>
    <source>
        <tissue evidence="1">Gametophyte</tissue>
    </source>
</reference>
<evidence type="ECO:0000313" key="1">
    <source>
        <dbReference type="EMBL" id="KAK1868079.1"/>
    </source>
</evidence>
<dbReference type="Proteomes" id="UP000798662">
    <property type="component" value="Chromosome 3"/>
</dbReference>
<comment type="caution">
    <text evidence="1">The sequence shown here is derived from an EMBL/GenBank/DDBJ whole genome shotgun (WGS) entry which is preliminary data.</text>
</comment>
<accession>A0ACC3CD42</accession>
<gene>
    <name evidence="1" type="ORF">I4F81_010575</name>
</gene>
<protein>
    <submittedName>
        <fullName evidence="1">Uncharacterized protein</fullName>
    </submittedName>
</protein>
<organism evidence="1 2">
    <name type="scientific">Pyropia yezoensis</name>
    <name type="common">Susabi-nori</name>
    <name type="synonym">Porphyra yezoensis</name>
    <dbReference type="NCBI Taxonomy" id="2788"/>
    <lineage>
        <taxon>Eukaryota</taxon>
        <taxon>Rhodophyta</taxon>
        <taxon>Bangiophyceae</taxon>
        <taxon>Bangiales</taxon>
        <taxon>Bangiaceae</taxon>
        <taxon>Pyropia</taxon>
    </lineage>
</organism>
<keyword evidence="2" id="KW-1185">Reference proteome</keyword>
<sequence>MRECKRAAERQLRTVVLPSLHQKQYRGVGERAVPEHSDAPPGARLLPTSVTSLRNVRLFTRRCVKYKYWREQRGWMRDSSLSTVNAALAAVQPYTSHPELRKDAYGAKAKDISDQYVKNVPPELVPNRVRLPEGGCTGRLQQWKQSRLLASESVETPTRSTMQSENAASAPVTPPVLKKVRWSAASHEKPLVDAVLAAPFNRKLPKKQAEWVCLAEKMPSPACGEVWDVATLKRHAKQLAKVRPDLAGRWAL</sequence>
<proteinExistence type="predicted"/>